<organism evidence="1 2">
    <name type="scientific">Salinicoccus roseus</name>
    <dbReference type="NCBI Taxonomy" id="45670"/>
    <lineage>
        <taxon>Bacteria</taxon>
        <taxon>Bacillati</taxon>
        <taxon>Bacillota</taxon>
        <taxon>Bacilli</taxon>
        <taxon>Bacillales</taxon>
        <taxon>Staphylococcaceae</taxon>
        <taxon>Salinicoccus</taxon>
    </lineage>
</organism>
<dbReference type="RefSeq" id="WP_094905722.1">
    <property type="nucleotide sequence ID" value="NZ_NPEZ01000001.1"/>
</dbReference>
<protein>
    <submittedName>
        <fullName evidence="1">Uncharacterized protein</fullName>
    </submittedName>
</protein>
<dbReference type="EMBL" id="NPEZ01000001">
    <property type="protein sequence ID" value="OZT78259.1"/>
    <property type="molecule type" value="Genomic_DNA"/>
</dbReference>
<gene>
    <name evidence="1" type="ORF">CFN03_02990</name>
</gene>
<sequence>MIENFIAHKIEMSFNDITEFSGRIYLNELHVDHHIYLKKAVELLNNKRGFPYMICLLKDGRTIEFCVDILKEQGLPGIGNLCQEMYDDKFRSF</sequence>
<comment type="caution">
    <text evidence="1">The sequence shown here is derived from an EMBL/GenBank/DDBJ whole genome shotgun (WGS) entry which is preliminary data.</text>
</comment>
<evidence type="ECO:0000313" key="1">
    <source>
        <dbReference type="EMBL" id="OZT78259.1"/>
    </source>
</evidence>
<proteinExistence type="predicted"/>
<evidence type="ECO:0000313" key="2">
    <source>
        <dbReference type="Proteomes" id="UP000216682"/>
    </source>
</evidence>
<name>A0A265E9J0_9STAP</name>
<dbReference type="Proteomes" id="UP000216682">
    <property type="component" value="Unassembled WGS sequence"/>
</dbReference>
<accession>A0A265E9J0</accession>
<dbReference type="AlphaFoldDB" id="A0A265E9J0"/>
<reference evidence="1 2" key="1">
    <citation type="submission" date="2017-07" db="EMBL/GenBank/DDBJ databases">
        <title>Shotgun whole genome sequences of three halophilic bacterial isolates.</title>
        <authorList>
            <person name="Pozzo T."/>
            <person name="Higdon S.M."/>
            <person name="Quillaguaman J."/>
        </authorList>
    </citation>
    <scope>NUCLEOTIDE SEQUENCE [LARGE SCALE GENOMIC DNA]</scope>
    <source>
        <strain evidence="1 2">BU-1</strain>
    </source>
</reference>